<accession>A0A8J7FTS1</accession>
<protein>
    <recommendedName>
        <fullName evidence="4">DUF4179 domain-containing protein</fullName>
    </recommendedName>
</protein>
<dbReference type="EMBL" id="JADGIK010000005">
    <property type="protein sequence ID" value="MBF0597627.1"/>
    <property type="molecule type" value="Genomic_DNA"/>
</dbReference>
<dbReference type="RefSeq" id="WP_194183167.1">
    <property type="nucleotide sequence ID" value="NZ_JADGIK010000005.1"/>
</dbReference>
<organism evidence="2 3">
    <name type="scientific">Faecalibacter rhinopitheci</name>
    <dbReference type="NCBI Taxonomy" id="2779678"/>
    <lineage>
        <taxon>Bacteria</taxon>
        <taxon>Pseudomonadati</taxon>
        <taxon>Bacteroidota</taxon>
        <taxon>Flavobacteriia</taxon>
        <taxon>Flavobacteriales</taxon>
        <taxon>Weeksellaceae</taxon>
        <taxon>Faecalibacter</taxon>
    </lineage>
</organism>
<feature type="chain" id="PRO_5035173076" description="DUF4179 domain-containing protein" evidence="1">
    <location>
        <begin position="21"/>
        <end position="287"/>
    </location>
</feature>
<proteinExistence type="predicted"/>
<comment type="caution">
    <text evidence="2">The sequence shown here is derived from an EMBL/GenBank/DDBJ whole genome shotgun (WGS) entry which is preliminary data.</text>
</comment>
<dbReference type="Proteomes" id="UP000608754">
    <property type="component" value="Unassembled WGS sequence"/>
</dbReference>
<gene>
    <name evidence="2" type="ORF">IM532_09240</name>
</gene>
<keyword evidence="3" id="KW-1185">Reference proteome</keyword>
<reference evidence="2" key="1">
    <citation type="submission" date="2020-10" db="EMBL/GenBank/DDBJ databases">
        <authorList>
            <person name="Lu T."/>
            <person name="Wang Q."/>
            <person name="Han X."/>
        </authorList>
    </citation>
    <scope>NUCLEOTIDE SEQUENCE</scope>
    <source>
        <strain evidence="2">WQ 117</strain>
    </source>
</reference>
<feature type="signal peptide" evidence="1">
    <location>
        <begin position="1"/>
        <end position="20"/>
    </location>
</feature>
<dbReference type="AlphaFoldDB" id="A0A8J7FTS1"/>
<evidence type="ECO:0000256" key="1">
    <source>
        <dbReference type="SAM" id="SignalP"/>
    </source>
</evidence>
<keyword evidence="1" id="KW-0732">Signal</keyword>
<name>A0A8J7FTS1_9FLAO</name>
<evidence type="ECO:0008006" key="4">
    <source>
        <dbReference type="Google" id="ProtNLM"/>
    </source>
</evidence>
<evidence type="ECO:0000313" key="2">
    <source>
        <dbReference type="EMBL" id="MBF0597627.1"/>
    </source>
</evidence>
<sequence>MNTRKLFLVGCIAAFTSLHAQDKDKMKKMPVFFGCEQFSDNTDLKKCFNANIGTAIQHEIDFFSNIADYLHIGDTEAKLKFTISTEGKFINAGVDGINPIFNSFVWSSLVMVQNKMDELKLKIQPGINQKNQPMDIALSIPVKFKSEYSQQVYDQFPVDERVLFTIDFENEIIEIRMDKNNMLRTVGNNGEREFYLGKYSNLFELATVEPYATKINESYQSTYTFITKGKIQDKEYTIRMKNFFSNKPDDEVLIEVIREENNSWAEYFAYKTKEEFNQSKFAKLTYR</sequence>
<evidence type="ECO:0000313" key="3">
    <source>
        <dbReference type="Proteomes" id="UP000608754"/>
    </source>
</evidence>